<keyword evidence="3" id="KW-1185">Reference proteome</keyword>
<evidence type="ECO:0000256" key="1">
    <source>
        <dbReference type="SAM" id="MobiDB-lite"/>
    </source>
</evidence>
<gene>
    <name evidence="2" type="ORF">QF034_002899</name>
</gene>
<sequence>MRCSPAGPQPAPGESTSPRQDFERSVRAARDLAERCRPAAGLLPHASIRNVARDLDAIRAALGERRMSYYGASYGADLGAVYTQLFPRRVVLDSSTDPARIQYDLFRSAGAALEAGLDEWAG</sequence>
<dbReference type="RefSeq" id="WP_307175359.1">
    <property type="nucleotide sequence ID" value="NZ_JAUSYP010000001.1"/>
</dbReference>
<dbReference type="EMBL" id="JAUSYP010000001">
    <property type="protein sequence ID" value="MDQ0748668.1"/>
    <property type="molecule type" value="Genomic_DNA"/>
</dbReference>
<accession>A0ABU0QMQ5</accession>
<dbReference type="SUPFAM" id="SSF53474">
    <property type="entry name" value="alpha/beta-Hydrolases"/>
    <property type="match status" value="1"/>
</dbReference>
<evidence type="ECO:0000313" key="2">
    <source>
        <dbReference type="EMBL" id="MDQ0748668.1"/>
    </source>
</evidence>
<name>A0ABU0QMQ5_9ACTN</name>
<dbReference type="Proteomes" id="UP001232755">
    <property type="component" value="Unassembled WGS sequence"/>
</dbReference>
<comment type="caution">
    <text evidence="2">The sequence shown here is derived from an EMBL/GenBank/DDBJ whole genome shotgun (WGS) entry which is preliminary data.</text>
</comment>
<feature type="region of interest" description="Disordered" evidence="1">
    <location>
        <begin position="1"/>
        <end position="28"/>
    </location>
</feature>
<dbReference type="Gene3D" id="3.40.50.1820">
    <property type="entry name" value="alpha/beta hydrolase"/>
    <property type="match status" value="1"/>
</dbReference>
<dbReference type="InterPro" id="IPR029058">
    <property type="entry name" value="AB_hydrolase_fold"/>
</dbReference>
<evidence type="ECO:0000313" key="3">
    <source>
        <dbReference type="Proteomes" id="UP001232755"/>
    </source>
</evidence>
<proteinExistence type="predicted"/>
<reference evidence="2 3" key="1">
    <citation type="submission" date="2023-07" db="EMBL/GenBank/DDBJ databases">
        <title>Comparative genomics of wheat-associated soil bacteria to identify genetic determinants of phenazine resistance.</title>
        <authorList>
            <person name="Mouncey N."/>
        </authorList>
    </citation>
    <scope>NUCLEOTIDE SEQUENCE [LARGE SCALE GENOMIC DNA]</scope>
    <source>
        <strain evidence="2 3">B3I12</strain>
    </source>
</reference>
<organism evidence="2 3">
    <name type="scientific">Streptomyces africanus</name>
    <dbReference type="NCBI Taxonomy" id="231024"/>
    <lineage>
        <taxon>Bacteria</taxon>
        <taxon>Bacillati</taxon>
        <taxon>Actinomycetota</taxon>
        <taxon>Actinomycetes</taxon>
        <taxon>Kitasatosporales</taxon>
        <taxon>Streptomycetaceae</taxon>
        <taxon>Streptomyces</taxon>
    </lineage>
</organism>
<protein>
    <submittedName>
        <fullName evidence="2">Pimeloyl-ACP methyl ester carboxylesterase</fullName>
    </submittedName>
</protein>